<reference evidence="2" key="1">
    <citation type="submission" date="2023-05" db="EMBL/GenBank/DDBJ databases">
        <authorList>
            <person name="Huff M."/>
        </authorList>
    </citation>
    <scope>NUCLEOTIDE SEQUENCE</scope>
</reference>
<organism evidence="2 3">
    <name type="scientific">Fraxinus pennsylvanica</name>
    <dbReference type="NCBI Taxonomy" id="56036"/>
    <lineage>
        <taxon>Eukaryota</taxon>
        <taxon>Viridiplantae</taxon>
        <taxon>Streptophyta</taxon>
        <taxon>Embryophyta</taxon>
        <taxon>Tracheophyta</taxon>
        <taxon>Spermatophyta</taxon>
        <taxon>Magnoliopsida</taxon>
        <taxon>eudicotyledons</taxon>
        <taxon>Gunneridae</taxon>
        <taxon>Pentapetalae</taxon>
        <taxon>asterids</taxon>
        <taxon>lamiids</taxon>
        <taxon>Lamiales</taxon>
        <taxon>Oleaceae</taxon>
        <taxon>Oleeae</taxon>
        <taxon>Fraxinus</taxon>
    </lineage>
</organism>
<evidence type="ECO:0000313" key="3">
    <source>
        <dbReference type="Proteomes" id="UP000834106"/>
    </source>
</evidence>
<feature type="region of interest" description="Disordered" evidence="1">
    <location>
        <begin position="128"/>
        <end position="156"/>
    </location>
</feature>
<protein>
    <recommendedName>
        <fullName evidence="4">Reverse transcriptase domain-containing protein</fullName>
    </recommendedName>
</protein>
<evidence type="ECO:0008006" key="4">
    <source>
        <dbReference type="Google" id="ProtNLM"/>
    </source>
</evidence>
<dbReference type="InterPro" id="IPR043502">
    <property type="entry name" value="DNA/RNA_pol_sf"/>
</dbReference>
<name>A0AAD2DUS0_9LAMI</name>
<dbReference type="InterPro" id="IPR043128">
    <property type="entry name" value="Rev_trsase/Diguanyl_cyclase"/>
</dbReference>
<dbReference type="Proteomes" id="UP000834106">
    <property type="component" value="Chromosome 7"/>
</dbReference>
<dbReference type="EMBL" id="OU503042">
    <property type="protein sequence ID" value="CAI9765388.1"/>
    <property type="molecule type" value="Genomic_DNA"/>
</dbReference>
<evidence type="ECO:0000256" key="1">
    <source>
        <dbReference type="SAM" id="MobiDB-lite"/>
    </source>
</evidence>
<feature type="compositionally biased region" description="Basic residues" evidence="1">
    <location>
        <begin position="147"/>
        <end position="156"/>
    </location>
</feature>
<sequence length="651" mass="73311">MSLRGASPCLKCRAFHLSLGGTVEVSKEGDALIQCLQDMRQAGGETLKNYIARFTDEITYCEQVTDKLRLSMIDHRNKVAQRQIGREPTSLIMSQQWTQAGHTVAPTSGQALATTTLNAVPTLAYENLGPNTSNLTRNTGRPSTSRNRGRAGRPRNRPQEVWPYCTIYRYYGHDTSECRGQICLQEIPVTPEISVIRITIRGEAPSKRCCKCALPTLRRPVAGNRLKCTLRQYDSQRQNYLGYRNGSLASGGTSLHGVPNCCSPIRLSRNFGKSRSEGTMAVTSIYYLCMKFSTERGIATIRGDQMGSRECYLNSLRKSEPRVNMVLDAEMSEAPEEGQPPIQDIVMAEARPEVPLEELDPRVIESESQIAPMEEVETFPVDHQDTLKVLQVRKALEEEAEEDGIECRKVRGPEKRGGETCSNGFVREANYPKWISNPVLVKKHNSKWMVCINFSNLNQVCPKDSFQLPRINQLVDSIIGHELLSFMDSYSGYNQMPMFPSDEENTSFIIDEGLYCYKLGKTMEVYVDVMLVKSLLAKEHIGHLAKAFHTLRKYHMRLNPLKCAFGVASGKFLGYIINQRGIEANPKKIKALIEMRSPQKPKEVQRLIDRIAALNRFISRATEEVPMDLGVRKCFLRVEKLPGTNTSPQQT</sequence>
<dbReference type="CDD" id="cd01647">
    <property type="entry name" value="RT_LTR"/>
    <property type="match status" value="1"/>
</dbReference>
<dbReference type="InterPro" id="IPR053134">
    <property type="entry name" value="RNA-dir_DNA_polymerase"/>
</dbReference>
<dbReference type="PANTHER" id="PTHR24559:SF444">
    <property type="entry name" value="REVERSE TRANSCRIPTASE DOMAIN-CONTAINING PROTEIN"/>
    <property type="match status" value="1"/>
</dbReference>
<dbReference type="SUPFAM" id="SSF56672">
    <property type="entry name" value="DNA/RNA polymerases"/>
    <property type="match status" value="1"/>
</dbReference>
<evidence type="ECO:0000313" key="2">
    <source>
        <dbReference type="EMBL" id="CAI9765388.1"/>
    </source>
</evidence>
<keyword evidence="3" id="KW-1185">Reference proteome</keyword>
<dbReference type="AlphaFoldDB" id="A0AAD2DUS0"/>
<accession>A0AAD2DUS0</accession>
<dbReference type="PANTHER" id="PTHR24559">
    <property type="entry name" value="TRANSPOSON TY3-I GAG-POL POLYPROTEIN"/>
    <property type="match status" value="1"/>
</dbReference>
<feature type="compositionally biased region" description="Polar residues" evidence="1">
    <location>
        <begin position="129"/>
        <end position="145"/>
    </location>
</feature>
<dbReference type="Gene3D" id="3.30.70.270">
    <property type="match status" value="1"/>
</dbReference>
<proteinExistence type="predicted"/>
<gene>
    <name evidence="2" type="ORF">FPE_LOCUS12818</name>
</gene>